<evidence type="ECO:0000313" key="7">
    <source>
        <dbReference type="EMBL" id="ULU08243.1"/>
    </source>
</evidence>
<feature type="region of interest" description="Disordered" evidence="5">
    <location>
        <begin position="534"/>
        <end position="557"/>
    </location>
</feature>
<dbReference type="CDD" id="cd15522">
    <property type="entry name" value="PHD_TAF3"/>
    <property type="match status" value="1"/>
</dbReference>
<keyword evidence="3" id="KW-0862">Zinc</keyword>
<evidence type="ECO:0000256" key="2">
    <source>
        <dbReference type="ARBA" id="ARBA00022771"/>
    </source>
</evidence>
<feature type="region of interest" description="Disordered" evidence="5">
    <location>
        <begin position="175"/>
        <end position="209"/>
    </location>
</feature>
<dbReference type="PROSITE" id="PS50016">
    <property type="entry name" value="ZF_PHD_2"/>
    <property type="match status" value="1"/>
</dbReference>
<feature type="compositionally biased region" description="Basic and acidic residues" evidence="5">
    <location>
        <begin position="175"/>
        <end position="202"/>
    </location>
</feature>
<evidence type="ECO:0000256" key="4">
    <source>
        <dbReference type="PROSITE-ProRule" id="PRU00146"/>
    </source>
</evidence>
<dbReference type="InterPro" id="IPR011011">
    <property type="entry name" value="Znf_FYVE_PHD"/>
</dbReference>
<dbReference type="AlphaFoldDB" id="A0AAE9DMR3"/>
<dbReference type="CDD" id="cd00076">
    <property type="entry name" value="HFD_SF"/>
    <property type="match status" value="1"/>
</dbReference>
<dbReference type="InterPro" id="IPR009072">
    <property type="entry name" value="Histone-fold"/>
</dbReference>
<dbReference type="GO" id="GO:0008270">
    <property type="term" value="F:zinc ion binding"/>
    <property type="evidence" value="ECO:0007669"/>
    <property type="project" value="UniProtKB-KW"/>
</dbReference>
<name>A0AAE9DMR3_CAEBR</name>
<sequence>MVHDHPTPSAASYAESIVSNVVRQIVFDLRAEVSDRTSLKKLTKLFVEKLDGLAQTTRLFMEHAGRTQPSIQDVLAAFPIHRIDIQDLIASERDRPPLPILSRYQFPVPHEEDFHMAVYGPKPSDRELRIRPDNIPSYHRAIHPEWCMEKEDVPIPKPPKIVTVTEEEFREFKKPKYPWDENPDEKRKREEKDRQKAKEIAHAKSRNKKRYEEGITAFKDTDLPNFEDMAFVEVFEDLEYSRMLEAGKNMDSVAKVEKYPGSPEKEVAKKEELVRKIPHILKKPKPVKRSTNLLKGTLPMTPLSEPPKFSTPEPQKKIPTPRIDTPRPPPPLPMIAPNFLFPILPPMPTTPPARPARLKKKSEAFDPSPTPKLGGYLTLKIKKNLGYLDKPTTPVQPVLPPLTWLPERSVTPDLPTKTVKLKIKFGSEQLPTTPGNQAVPLPHTPSSRSPLKIRISSALVPSSEPRQNDYGKENGEEDGTKEEEQNCPICHVEYEKDDNMVACDKCEGWFHWHCVGITVEPKAAHWYCSACVKSQTKSGKRRGRPSGLPDSAKKAKK</sequence>
<evidence type="ECO:0000256" key="1">
    <source>
        <dbReference type="ARBA" id="ARBA00022723"/>
    </source>
</evidence>
<feature type="domain" description="PHD-type" evidence="6">
    <location>
        <begin position="484"/>
        <end position="534"/>
    </location>
</feature>
<dbReference type="Gene3D" id="3.30.40.10">
    <property type="entry name" value="Zinc/RING finger domain, C3HC4 (zinc finger)"/>
    <property type="match status" value="1"/>
</dbReference>
<feature type="region of interest" description="Disordered" evidence="5">
    <location>
        <begin position="428"/>
        <end position="484"/>
    </location>
</feature>
<organism evidence="7 8">
    <name type="scientific">Caenorhabditis briggsae</name>
    <dbReference type="NCBI Taxonomy" id="6238"/>
    <lineage>
        <taxon>Eukaryota</taxon>
        <taxon>Metazoa</taxon>
        <taxon>Ecdysozoa</taxon>
        <taxon>Nematoda</taxon>
        <taxon>Chromadorea</taxon>
        <taxon>Rhabditida</taxon>
        <taxon>Rhabditina</taxon>
        <taxon>Rhabditomorpha</taxon>
        <taxon>Rhabditoidea</taxon>
        <taxon>Rhabditidae</taxon>
        <taxon>Peloderinae</taxon>
        <taxon>Caenorhabditis</taxon>
    </lineage>
</organism>
<dbReference type="SUPFAM" id="SSF57903">
    <property type="entry name" value="FYVE/PHD zinc finger"/>
    <property type="match status" value="1"/>
</dbReference>
<dbReference type="PANTHER" id="PTHR46452">
    <property type="entry name" value="TRANSCRIPTION INITIATION FACTOR TFIID SUBUNIT 3"/>
    <property type="match status" value="1"/>
</dbReference>
<dbReference type="EMBL" id="CP090892">
    <property type="protein sequence ID" value="ULU08243.1"/>
    <property type="molecule type" value="Genomic_DNA"/>
</dbReference>
<dbReference type="InterPro" id="IPR019787">
    <property type="entry name" value="Znf_PHD-finger"/>
</dbReference>
<keyword evidence="1" id="KW-0479">Metal-binding</keyword>
<keyword evidence="2 4" id="KW-0863">Zinc-finger</keyword>
<dbReference type="InterPro" id="IPR019786">
    <property type="entry name" value="Zinc_finger_PHD-type_CS"/>
</dbReference>
<reference evidence="7 8" key="1">
    <citation type="submission" date="2022-05" db="EMBL/GenBank/DDBJ databases">
        <title>Chromosome-level reference genomes for two strains of Caenorhabditis briggsae: an improved platform for comparative genomics.</title>
        <authorList>
            <person name="Stevens L."/>
            <person name="Andersen E.C."/>
        </authorList>
    </citation>
    <scope>NUCLEOTIDE SEQUENCE [LARGE SCALE GENOMIC DNA]</scope>
    <source>
        <strain evidence="7">QX1410_ONT</strain>
        <tissue evidence="7">Whole-organism</tissue>
    </source>
</reference>
<evidence type="ECO:0000313" key="8">
    <source>
        <dbReference type="Proteomes" id="UP000827892"/>
    </source>
</evidence>
<evidence type="ECO:0000259" key="6">
    <source>
        <dbReference type="PROSITE" id="PS50016"/>
    </source>
</evidence>
<feature type="compositionally biased region" description="Pro residues" evidence="5">
    <location>
        <begin position="343"/>
        <end position="354"/>
    </location>
</feature>
<dbReference type="Pfam" id="PF00628">
    <property type="entry name" value="PHD"/>
    <property type="match status" value="1"/>
</dbReference>
<dbReference type="Gene3D" id="1.10.20.10">
    <property type="entry name" value="Histone, subunit A"/>
    <property type="match status" value="1"/>
</dbReference>
<evidence type="ECO:0000256" key="3">
    <source>
        <dbReference type="ARBA" id="ARBA00022833"/>
    </source>
</evidence>
<dbReference type="Proteomes" id="UP000827892">
    <property type="component" value="Chromosome II"/>
</dbReference>
<dbReference type="SMART" id="SM00249">
    <property type="entry name" value="PHD"/>
    <property type="match status" value="1"/>
</dbReference>
<feature type="region of interest" description="Disordered" evidence="5">
    <location>
        <begin position="284"/>
        <end position="375"/>
    </location>
</feature>
<dbReference type="GO" id="GO:0046982">
    <property type="term" value="F:protein heterodimerization activity"/>
    <property type="evidence" value="ECO:0007669"/>
    <property type="project" value="InterPro"/>
</dbReference>
<accession>A0AAE9DMR3</accession>
<gene>
    <name evidence="7" type="ORF">L3Y34_019406</name>
</gene>
<dbReference type="PANTHER" id="PTHR46452:SF1">
    <property type="entry name" value="TRANSCRIPTION INITIATION FACTOR TFIID SUBUNIT 3"/>
    <property type="match status" value="1"/>
</dbReference>
<dbReference type="InterPro" id="IPR001965">
    <property type="entry name" value="Znf_PHD"/>
</dbReference>
<protein>
    <recommendedName>
        <fullName evidence="6">PHD-type domain-containing protein</fullName>
    </recommendedName>
</protein>
<dbReference type="PROSITE" id="PS01359">
    <property type="entry name" value="ZF_PHD_1"/>
    <property type="match status" value="1"/>
</dbReference>
<proteinExistence type="predicted"/>
<dbReference type="InterPro" id="IPR013083">
    <property type="entry name" value="Znf_RING/FYVE/PHD"/>
</dbReference>
<evidence type="ECO:0000256" key="5">
    <source>
        <dbReference type="SAM" id="MobiDB-lite"/>
    </source>
</evidence>